<dbReference type="GO" id="GO:0015627">
    <property type="term" value="C:type II protein secretion system complex"/>
    <property type="evidence" value="ECO:0007669"/>
    <property type="project" value="InterPro"/>
</dbReference>
<evidence type="ECO:0000256" key="2">
    <source>
        <dbReference type="ARBA" id="ARBA00007986"/>
    </source>
</evidence>
<keyword evidence="5" id="KW-0997">Cell inner membrane</keyword>
<keyword evidence="6 10" id="KW-0812">Transmembrane</keyword>
<dbReference type="SUPFAM" id="SSF50156">
    <property type="entry name" value="PDZ domain-like"/>
    <property type="match status" value="1"/>
</dbReference>
<evidence type="ECO:0000256" key="6">
    <source>
        <dbReference type="ARBA" id="ARBA00022692"/>
    </source>
</evidence>
<evidence type="ECO:0000259" key="11">
    <source>
        <dbReference type="Pfam" id="PF11356"/>
    </source>
</evidence>
<dbReference type="Gene3D" id="2.30.30.830">
    <property type="match status" value="1"/>
</dbReference>
<name>A0A432XWU7_9GAMM</name>
<feature type="transmembrane region" description="Helical" evidence="10">
    <location>
        <begin position="20"/>
        <end position="41"/>
    </location>
</feature>
<evidence type="ECO:0000256" key="8">
    <source>
        <dbReference type="ARBA" id="ARBA00022989"/>
    </source>
</evidence>
<evidence type="ECO:0000313" key="13">
    <source>
        <dbReference type="Proteomes" id="UP000287198"/>
    </source>
</evidence>
<evidence type="ECO:0000256" key="10">
    <source>
        <dbReference type="SAM" id="Phobius"/>
    </source>
</evidence>
<keyword evidence="4" id="KW-1003">Cell membrane</keyword>
<evidence type="ECO:0000256" key="9">
    <source>
        <dbReference type="ARBA" id="ARBA00023136"/>
    </source>
</evidence>
<dbReference type="Pfam" id="PF11356">
    <property type="entry name" value="T2SSC"/>
    <property type="match status" value="1"/>
</dbReference>
<gene>
    <name evidence="12" type="primary">gspC</name>
    <name evidence="12" type="ORF">CWI69_08915</name>
</gene>
<dbReference type="Proteomes" id="UP000287198">
    <property type="component" value="Unassembled WGS sequence"/>
</dbReference>
<accession>A0A432XWU7</accession>
<feature type="domain" description="Type II secretion system protein GspC N-terminal" evidence="11">
    <location>
        <begin position="33"/>
        <end position="164"/>
    </location>
</feature>
<dbReference type="OrthoDB" id="1491375at2"/>
<keyword evidence="13" id="KW-1185">Reference proteome</keyword>
<dbReference type="InterPro" id="IPR036034">
    <property type="entry name" value="PDZ_sf"/>
</dbReference>
<dbReference type="GO" id="GO:0015628">
    <property type="term" value="P:protein secretion by the type II secretion system"/>
    <property type="evidence" value="ECO:0007669"/>
    <property type="project" value="InterPro"/>
</dbReference>
<keyword evidence="9 10" id="KW-0472">Membrane</keyword>
<dbReference type="AlphaFoldDB" id="A0A432XWU7"/>
<proteinExistence type="inferred from homology"/>
<dbReference type="GO" id="GO:0005886">
    <property type="term" value="C:plasma membrane"/>
    <property type="evidence" value="ECO:0007669"/>
    <property type="project" value="UniProtKB-SubCell"/>
</dbReference>
<evidence type="ECO:0000256" key="3">
    <source>
        <dbReference type="ARBA" id="ARBA00022448"/>
    </source>
</evidence>
<dbReference type="InterPro" id="IPR024961">
    <property type="entry name" value="T2SS_GspC_N"/>
</dbReference>
<evidence type="ECO:0000256" key="4">
    <source>
        <dbReference type="ARBA" id="ARBA00022475"/>
    </source>
</evidence>
<evidence type="ECO:0000256" key="5">
    <source>
        <dbReference type="ARBA" id="ARBA00022519"/>
    </source>
</evidence>
<sequence length="306" mass="33148">MQIQNPQLKRFTFLATQPRIVRLVLWVLTAIFAIYAVWLLAQLTWQLAAPASAPASGPVAVQLQQQNTAASGSLRGLADLELFGATLTTAGSVRNAPKTTLNVRLLGVSASTVPERSAAVIERNRNQDTYVIGDKITDTQVSIEQIYADRVILNNNGALETLELEGIGELSQGVNLTLPSQLPERGTDEEPLMSDEELKAVSEAQSAYRELRQGDTTALLDYIRIRPEMSGQTLTGYRLSPGKYPEVFTNAGFQAGDIAVAINGQDLTDIASAQVAIGELRNAQQIIVTVLRGDEYLDLELAVPSE</sequence>
<comment type="caution">
    <text evidence="12">The sequence shown here is derived from an EMBL/GenBank/DDBJ whole genome shotgun (WGS) entry which is preliminary data.</text>
</comment>
<protein>
    <submittedName>
        <fullName evidence="12">Type II secretion system protein GspC</fullName>
    </submittedName>
</protein>
<evidence type="ECO:0000256" key="7">
    <source>
        <dbReference type="ARBA" id="ARBA00022927"/>
    </source>
</evidence>
<keyword evidence="8 10" id="KW-1133">Transmembrane helix</keyword>
<dbReference type="PROSITE" id="PS01141">
    <property type="entry name" value="T2SP_C"/>
    <property type="match status" value="1"/>
</dbReference>
<evidence type="ECO:0000256" key="1">
    <source>
        <dbReference type="ARBA" id="ARBA00004533"/>
    </source>
</evidence>
<comment type="subcellular location">
    <subcellularLocation>
        <location evidence="1">Cell inner membrane</location>
    </subcellularLocation>
</comment>
<comment type="similarity">
    <text evidence="2">Belongs to the GSP C family.</text>
</comment>
<dbReference type="Gene3D" id="2.30.42.10">
    <property type="match status" value="1"/>
</dbReference>
<reference evidence="13" key="1">
    <citation type="journal article" date="2018" name="Front. Microbiol.">
        <title>Genome-Based Analysis Reveals the Taxonomy and Diversity of the Family Idiomarinaceae.</title>
        <authorList>
            <person name="Liu Y."/>
            <person name="Lai Q."/>
            <person name="Shao Z."/>
        </authorList>
    </citation>
    <scope>NUCLEOTIDE SEQUENCE [LARGE SCALE GENOMIC DNA]</scope>
    <source>
        <strain evidence="13">BH195</strain>
    </source>
</reference>
<keyword evidence="3" id="KW-0813">Transport</keyword>
<keyword evidence="7" id="KW-0653">Protein transport</keyword>
<dbReference type="NCBIfam" id="TIGR01713">
    <property type="entry name" value="typeII_sec_gspC"/>
    <property type="match status" value="1"/>
</dbReference>
<dbReference type="EMBL" id="PIPW01000002">
    <property type="protein sequence ID" value="RUO53133.1"/>
    <property type="molecule type" value="Genomic_DNA"/>
</dbReference>
<dbReference type="RefSeq" id="WP_126763839.1">
    <property type="nucleotide sequence ID" value="NZ_JBHLTZ010000012.1"/>
</dbReference>
<organism evidence="12 13">
    <name type="scientific">Pseudidiomarina halophila</name>
    <dbReference type="NCBI Taxonomy" id="1449799"/>
    <lineage>
        <taxon>Bacteria</taxon>
        <taxon>Pseudomonadati</taxon>
        <taxon>Pseudomonadota</taxon>
        <taxon>Gammaproteobacteria</taxon>
        <taxon>Alteromonadales</taxon>
        <taxon>Idiomarinaceae</taxon>
        <taxon>Pseudidiomarina</taxon>
    </lineage>
</organism>
<evidence type="ECO:0000313" key="12">
    <source>
        <dbReference type="EMBL" id="RUO53133.1"/>
    </source>
</evidence>
<dbReference type="InterPro" id="IPR001639">
    <property type="entry name" value="T2SS_protein-GspC"/>
</dbReference>